<evidence type="ECO:0000256" key="3">
    <source>
        <dbReference type="ARBA" id="ARBA00022500"/>
    </source>
</evidence>
<proteinExistence type="predicted"/>
<dbReference type="Pfam" id="PF00015">
    <property type="entry name" value="MCPsignal"/>
    <property type="match status" value="1"/>
</dbReference>
<dbReference type="AlphaFoldDB" id="A0A364NSL2"/>
<dbReference type="RefSeq" id="WP_112157061.1">
    <property type="nucleotide sequence ID" value="NZ_QKRX01000001.1"/>
</dbReference>
<dbReference type="Gene3D" id="3.30.450.20">
    <property type="entry name" value="PAS domain"/>
    <property type="match status" value="1"/>
</dbReference>
<sequence length="470" mass="51218">MKLHLTPTSRARHQFTLHLKSTVEKGDLSARSGVDYPAAQAFDQLSLRLHDSFTEGLRHAVAIAGQAPLLAESATLAEKEGATLSEASAQLASASEEISVTIGKELGPAAETMHQLAADASRQVAECDVQGQSVGELMETMRTEMSALQARIQLVDRQAEEMLRLVEMIADISRQTNLLALNAAIEAARAGDAGRGFSVVADEVRALADRTMNATGEVENRIGLIRGEVTELTQGGELVSARVETGYTAIGRMRNFLKKSRSDMQMLEDYSRQVASGTTQIGSAISSVTRDIQGIADASKHLLETSTQLGSGSSSIRQHGDQLLEALGVYQLDLHGAARDEVERLAADTGLNEPHQEQRVEQTLRAVLDRSGRRFELLYLVDPNGRQISANIHPEWVVVNYEGTGKGRNWSDRKWFKEAIEKERPYVSPVYRSVATDDYCFTVSVPVRHPEKGIVAILGADVRLAAFLDS</sequence>
<evidence type="ECO:0000256" key="2">
    <source>
        <dbReference type="ARBA" id="ARBA00022475"/>
    </source>
</evidence>
<feature type="domain" description="Methyl-accepting transducer" evidence="9">
    <location>
        <begin position="59"/>
        <end position="296"/>
    </location>
</feature>
<evidence type="ECO:0000256" key="7">
    <source>
        <dbReference type="ARBA" id="ARBA00023224"/>
    </source>
</evidence>
<dbReference type="Gene3D" id="1.10.287.950">
    <property type="entry name" value="Methyl-accepting chemotaxis protein"/>
    <property type="match status" value="1"/>
</dbReference>
<keyword evidence="7 8" id="KW-0807">Transducer</keyword>
<keyword evidence="2" id="KW-1003">Cell membrane</keyword>
<dbReference type="GO" id="GO:0006935">
    <property type="term" value="P:chemotaxis"/>
    <property type="evidence" value="ECO:0007669"/>
    <property type="project" value="UniProtKB-KW"/>
</dbReference>
<dbReference type="InterPro" id="IPR029151">
    <property type="entry name" value="Sensor-like_sf"/>
</dbReference>
<evidence type="ECO:0000256" key="1">
    <source>
        <dbReference type="ARBA" id="ARBA00004651"/>
    </source>
</evidence>
<comment type="caution">
    <text evidence="10">The sequence shown here is derived from an EMBL/GenBank/DDBJ whole genome shotgun (WGS) entry which is preliminary data.</text>
</comment>
<evidence type="ECO:0000313" key="10">
    <source>
        <dbReference type="EMBL" id="RAU19885.1"/>
    </source>
</evidence>
<keyword evidence="5" id="KW-1133">Transmembrane helix</keyword>
<evidence type="ECO:0000313" key="11">
    <source>
        <dbReference type="Proteomes" id="UP000250744"/>
    </source>
</evidence>
<organism evidence="10 11">
    <name type="scientific">Nitrincola tibetensis</name>
    <dbReference type="NCBI Taxonomy" id="2219697"/>
    <lineage>
        <taxon>Bacteria</taxon>
        <taxon>Pseudomonadati</taxon>
        <taxon>Pseudomonadota</taxon>
        <taxon>Gammaproteobacteria</taxon>
        <taxon>Oceanospirillales</taxon>
        <taxon>Oceanospirillaceae</taxon>
        <taxon>Nitrincola</taxon>
    </lineage>
</organism>
<dbReference type="OrthoDB" id="9806477at2"/>
<dbReference type="EMBL" id="QKRX01000001">
    <property type="protein sequence ID" value="RAU19885.1"/>
    <property type="molecule type" value="Genomic_DNA"/>
</dbReference>
<keyword evidence="11" id="KW-1185">Reference proteome</keyword>
<accession>A0A364NSL2</accession>
<evidence type="ECO:0000256" key="5">
    <source>
        <dbReference type="ARBA" id="ARBA00022989"/>
    </source>
</evidence>
<evidence type="ECO:0000256" key="4">
    <source>
        <dbReference type="ARBA" id="ARBA00022692"/>
    </source>
</evidence>
<name>A0A364NSL2_9GAMM</name>
<dbReference type="GO" id="GO:0005886">
    <property type="term" value="C:plasma membrane"/>
    <property type="evidence" value="ECO:0007669"/>
    <property type="project" value="UniProtKB-SubCell"/>
</dbReference>
<evidence type="ECO:0000256" key="6">
    <source>
        <dbReference type="ARBA" id="ARBA00023136"/>
    </source>
</evidence>
<dbReference type="InterPro" id="IPR004089">
    <property type="entry name" value="MCPsignal_dom"/>
</dbReference>
<gene>
    <name evidence="10" type="ORF">DN062_02090</name>
</gene>
<evidence type="ECO:0000259" key="9">
    <source>
        <dbReference type="PROSITE" id="PS50111"/>
    </source>
</evidence>
<dbReference type="PANTHER" id="PTHR32089:SF112">
    <property type="entry name" value="LYSOZYME-LIKE PROTEIN-RELATED"/>
    <property type="match status" value="1"/>
</dbReference>
<dbReference type="PANTHER" id="PTHR32089">
    <property type="entry name" value="METHYL-ACCEPTING CHEMOTAXIS PROTEIN MCPB"/>
    <property type="match status" value="1"/>
</dbReference>
<dbReference type="InterPro" id="IPR033479">
    <property type="entry name" value="dCache_1"/>
</dbReference>
<keyword evidence="4" id="KW-0812">Transmembrane</keyword>
<dbReference type="Proteomes" id="UP000250744">
    <property type="component" value="Unassembled WGS sequence"/>
</dbReference>
<dbReference type="SMART" id="SM00283">
    <property type="entry name" value="MA"/>
    <property type="match status" value="1"/>
</dbReference>
<keyword evidence="3" id="KW-0145">Chemotaxis</keyword>
<protein>
    <recommendedName>
        <fullName evidence="9">Methyl-accepting transducer domain-containing protein</fullName>
    </recommendedName>
</protein>
<dbReference type="SUPFAM" id="SSF58104">
    <property type="entry name" value="Methyl-accepting chemotaxis protein (MCP) signaling domain"/>
    <property type="match status" value="1"/>
</dbReference>
<comment type="subcellular location">
    <subcellularLocation>
        <location evidence="1">Cell membrane</location>
        <topology evidence="1">Multi-pass membrane protein</topology>
    </subcellularLocation>
</comment>
<dbReference type="SUPFAM" id="SSF103190">
    <property type="entry name" value="Sensory domain-like"/>
    <property type="match status" value="1"/>
</dbReference>
<reference evidence="10 11" key="1">
    <citation type="submission" date="2018-06" db="EMBL/GenBank/DDBJ databases">
        <title>Nitrincola tibetense sp. nov., isolated from Lake XuguoCo on Tibetan Plateau.</title>
        <authorList>
            <person name="Xing P."/>
        </authorList>
    </citation>
    <scope>NUCLEOTIDE SEQUENCE [LARGE SCALE GENOMIC DNA]</scope>
    <source>
        <strain evidence="11">xg18</strain>
    </source>
</reference>
<keyword evidence="6" id="KW-0472">Membrane</keyword>
<dbReference type="PROSITE" id="PS50111">
    <property type="entry name" value="CHEMOTAXIS_TRANSDUC_2"/>
    <property type="match status" value="1"/>
</dbReference>
<dbReference type="Pfam" id="PF02743">
    <property type="entry name" value="dCache_1"/>
    <property type="match status" value="1"/>
</dbReference>
<dbReference type="GO" id="GO:0007165">
    <property type="term" value="P:signal transduction"/>
    <property type="evidence" value="ECO:0007669"/>
    <property type="project" value="UniProtKB-KW"/>
</dbReference>
<evidence type="ECO:0000256" key="8">
    <source>
        <dbReference type="PROSITE-ProRule" id="PRU00284"/>
    </source>
</evidence>
<dbReference type="CDD" id="cd18773">
    <property type="entry name" value="PDC1_HK_sensor"/>
    <property type="match status" value="1"/>
</dbReference>